<evidence type="ECO:0000313" key="3">
    <source>
        <dbReference type="RefSeq" id="XP_070330755.1"/>
    </source>
</evidence>
<gene>
    <name evidence="3" type="primary">LOC139037670</name>
</gene>
<dbReference type="RefSeq" id="XP_070330755.1">
    <property type="nucleotide sequence ID" value="XM_070474654.1"/>
</dbReference>
<keyword evidence="2" id="KW-1185">Reference proteome</keyword>
<organism evidence="2 3">
    <name type="scientific">Odocoileus virginianus</name>
    <name type="common">White-tailed deer</name>
    <dbReference type="NCBI Taxonomy" id="9874"/>
    <lineage>
        <taxon>Eukaryota</taxon>
        <taxon>Metazoa</taxon>
        <taxon>Chordata</taxon>
        <taxon>Craniata</taxon>
        <taxon>Vertebrata</taxon>
        <taxon>Euteleostomi</taxon>
        <taxon>Mammalia</taxon>
        <taxon>Eutheria</taxon>
        <taxon>Laurasiatheria</taxon>
        <taxon>Artiodactyla</taxon>
        <taxon>Ruminantia</taxon>
        <taxon>Pecora</taxon>
        <taxon>Cervidae</taxon>
        <taxon>Odocoileinae</taxon>
        <taxon>Odocoileus</taxon>
    </lineage>
</organism>
<dbReference type="Proteomes" id="UP001652640">
    <property type="component" value="Chromosome 12"/>
</dbReference>
<name>A0ABM4ISF7_ODOVR</name>
<dbReference type="GeneID" id="139037670"/>
<reference evidence="3" key="2">
    <citation type="submission" date="2025-08" db="UniProtKB">
        <authorList>
            <consortium name="RefSeq"/>
        </authorList>
    </citation>
    <scope>IDENTIFICATION</scope>
    <source>
        <tissue evidence="3">Tongue muscle</tissue>
    </source>
</reference>
<evidence type="ECO:0000313" key="2">
    <source>
        <dbReference type="Proteomes" id="UP001652640"/>
    </source>
</evidence>
<protein>
    <submittedName>
        <fullName evidence="3">Uncharacterized protein</fullName>
    </submittedName>
</protein>
<feature type="compositionally biased region" description="Basic and acidic residues" evidence="1">
    <location>
        <begin position="1"/>
        <end position="21"/>
    </location>
</feature>
<evidence type="ECO:0000256" key="1">
    <source>
        <dbReference type="SAM" id="MobiDB-lite"/>
    </source>
</evidence>
<feature type="region of interest" description="Disordered" evidence="1">
    <location>
        <begin position="1"/>
        <end position="138"/>
    </location>
</feature>
<feature type="compositionally biased region" description="Low complexity" evidence="1">
    <location>
        <begin position="119"/>
        <end position="138"/>
    </location>
</feature>
<sequence length="253" mass="26474">MGTRMTEEKDRPGVPFGDKKVKGVAWGNSPSSSAPPSSGPKSQRVPQTGRQRKAQGRVVTGRSRQSALREVSPRCKAAGPKRLHTPRHRRRRDGTVGEGRGRGRSRRPKKGRAAGRGGAWAERAGPRGGAEPAGPGLPETVTALTAAAAAAAATAVGQWGLGGARRSCWGSWNWQLPAAKRRIWSRERSPGRAEEAAAVGVQGTLAAVASQQSKCLRLRLRSGGGGGGSRDRGNRGAASAAAVETRPHLQIQS</sequence>
<feature type="region of interest" description="Disordered" evidence="1">
    <location>
        <begin position="219"/>
        <end position="253"/>
    </location>
</feature>
<reference evidence="2" key="1">
    <citation type="journal article" date="2022" name="J. Hered.">
        <title>A De Novo Chromosome-Level Genome Assembly of the White-Tailed Deer, Odocoileus Virginianus.</title>
        <authorList>
            <person name="London E.W."/>
            <person name="Roca A.L."/>
            <person name="Novakofski J.E."/>
            <person name="Mateus-Pinilla N.E."/>
        </authorList>
    </citation>
    <scope>NUCLEOTIDE SEQUENCE [LARGE SCALE GENOMIC DNA]</scope>
</reference>
<accession>A0ABM4ISF7</accession>
<feature type="compositionally biased region" description="Low complexity" evidence="1">
    <location>
        <begin position="29"/>
        <end position="42"/>
    </location>
</feature>
<feature type="compositionally biased region" description="Basic residues" evidence="1">
    <location>
        <begin position="79"/>
        <end position="92"/>
    </location>
</feature>
<feature type="compositionally biased region" description="Basic residues" evidence="1">
    <location>
        <begin position="102"/>
        <end position="113"/>
    </location>
</feature>
<proteinExistence type="predicted"/>